<reference evidence="1 2" key="1">
    <citation type="journal article" date="2018" name="PLoS ONE">
        <title>The draft genome of Kipferlia bialata reveals reductive genome evolution in fornicate parasites.</title>
        <authorList>
            <person name="Tanifuji G."/>
            <person name="Takabayashi S."/>
            <person name="Kume K."/>
            <person name="Takagi M."/>
            <person name="Nakayama T."/>
            <person name="Kamikawa R."/>
            <person name="Inagaki Y."/>
            <person name="Hashimoto T."/>
        </authorList>
    </citation>
    <scope>NUCLEOTIDE SEQUENCE [LARGE SCALE GENOMIC DNA]</scope>
    <source>
        <strain evidence="1">NY0173</strain>
    </source>
</reference>
<comment type="caution">
    <text evidence="1">The sequence shown here is derived from an EMBL/GenBank/DDBJ whole genome shotgun (WGS) entry which is preliminary data.</text>
</comment>
<gene>
    <name evidence="1" type="ORF">KIPB_016067</name>
</gene>
<evidence type="ECO:0000313" key="1">
    <source>
        <dbReference type="EMBL" id="GIQ92350.1"/>
    </source>
</evidence>
<organism evidence="1 2">
    <name type="scientific">Kipferlia bialata</name>
    <dbReference type="NCBI Taxonomy" id="797122"/>
    <lineage>
        <taxon>Eukaryota</taxon>
        <taxon>Metamonada</taxon>
        <taxon>Carpediemonas-like organisms</taxon>
        <taxon>Kipferlia</taxon>
    </lineage>
</organism>
<name>A0A9K3DDL4_9EUKA</name>
<dbReference type="Gene3D" id="2.130.10.10">
    <property type="entry name" value="YVTN repeat-like/Quinoprotein amine dehydrogenase"/>
    <property type="match status" value="1"/>
</dbReference>
<dbReference type="InterPro" id="IPR036322">
    <property type="entry name" value="WD40_repeat_dom_sf"/>
</dbReference>
<dbReference type="SUPFAM" id="SSF50978">
    <property type="entry name" value="WD40 repeat-like"/>
    <property type="match status" value="1"/>
</dbReference>
<sequence length="91" mass="9786">FSLGVNAVPDRTISVKGAEPLRHGRRHRLQYASGDKHRGPYAPHHGAVLCTAVSLDGKYLATAGEDMLVNLRDGATGESLETFSGFKEPIL</sequence>
<feature type="non-terminal residue" evidence="1">
    <location>
        <position position="1"/>
    </location>
</feature>
<dbReference type="EMBL" id="BDIP01009502">
    <property type="protein sequence ID" value="GIQ92350.1"/>
    <property type="molecule type" value="Genomic_DNA"/>
</dbReference>
<protein>
    <submittedName>
        <fullName evidence="1">Uncharacterized protein</fullName>
    </submittedName>
</protein>
<feature type="non-terminal residue" evidence="1">
    <location>
        <position position="91"/>
    </location>
</feature>
<dbReference type="InterPro" id="IPR015943">
    <property type="entry name" value="WD40/YVTN_repeat-like_dom_sf"/>
</dbReference>
<dbReference type="Proteomes" id="UP000265618">
    <property type="component" value="Unassembled WGS sequence"/>
</dbReference>
<keyword evidence="2" id="KW-1185">Reference proteome</keyword>
<accession>A0A9K3DDL4</accession>
<dbReference type="OrthoDB" id="10266330at2759"/>
<proteinExistence type="predicted"/>
<dbReference type="AlphaFoldDB" id="A0A9K3DDL4"/>
<evidence type="ECO:0000313" key="2">
    <source>
        <dbReference type="Proteomes" id="UP000265618"/>
    </source>
</evidence>